<dbReference type="Gene3D" id="3.30.2310.20">
    <property type="entry name" value="RelE-like"/>
    <property type="match status" value="1"/>
</dbReference>
<evidence type="ECO:0000313" key="3">
    <source>
        <dbReference type="EMBL" id="SMH44198.1"/>
    </source>
</evidence>
<dbReference type="AlphaFoldDB" id="A0A1X7P227"/>
<comment type="similarity">
    <text evidence="1">Belongs to the RelE toxin family.</text>
</comment>
<protein>
    <submittedName>
        <fullName evidence="3">Toxin ParE1/3/4</fullName>
    </submittedName>
</protein>
<organism evidence="3 4">
    <name type="scientific">Mesorhizobium australicum</name>
    <dbReference type="NCBI Taxonomy" id="536018"/>
    <lineage>
        <taxon>Bacteria</taxon>
        <taxon>Pseudomonadati</taxon>
        <taxon>Pseudomonadota</taxon>
        <taxon>Alphaproteobacteria</taxon>
        <taxon>Hyphomicrobiales</taxon>
        <taxon>Phyllobacteriaceae</taxon>
        <taxon>Mesorhizobium</taxon>
    </lineage>
</organism>
<keyword evidence="2" id="KW-1277">Toxin-antitoxin system</keyword>
<reference evidence="3 4" key="1">
    <citation type="submission" date="2017-04" db="EMBL/GenBank/DDBJ databases">
        <authorList>
            <person name="Afonso C.L."/>
            <person name="Miller P.J."/>
            <person name="Scott M.A."/>
            <person name="Spackman E."/>
            <person name="Goraichik I."/>
            <person name="Dimitrov K.M."/>
            <person name="Suarez D.L."/>
            <person name="Swayne D.E."/>
        </authorList>
    </citation>
    <scope>NUCLEOTIDE SEQUENCE [LARGE SCALE GENOMIC DNA]</scope>
    <source>
        <strain evidence="3 4">B5P</strain>
    </source>
</reference>
<dbReference type="InterPro" id="IPR035093">
    <property type="entry name" value="RelE/ParE_toxin_dom_sf"/>
</dbReference>
<dbReference type="InterPro" id="IPR051803">
    <property type="entry name" value="TA_system_RelE-like_toxin"/>
</dbReference>
<evidence type="ECO:0000256" key="1">
    <source>
        <dbReference type="ARBA" id="ARBA00006226"/>
    </source>
</evidence>
<proteinExistence type="inferred from homology"/>
<dbReference type="Proteomes" id="UP000193083">
    <property type="component" value="Unassembled WGS sequence"/>
</dbReference>
<sequence>MRKFPINRTELAKRDIQDIWLGIAVHNPDAATRIVQRIDARIRLLSEFPEPGPERPEVAIGPPALVEGNYLILYRVETDTVLIVRVVHGARDLAALL</sequence>
<dbReference type="Pfam" id="PF05016">
    <property type="entry name" value="ParE_toxin"/>
    <property type="match status" value="1"/>
</dbReference>
<dbReference type="OrthoDB" id="8369899at2"/>
<evidence type="ECO:0000256" key="2">
    <source>
        <dbReference type="ARBA" id="ARBA00022649"/>
    </source>
</evidence>
<accession>A0A1X7P227</accession>
<dbReference type="InterPro" id="IPR007712">
    <property type="entry name" value="RelE/ParE_toxin"/>
</dbReference>
<evidence type="ECO:0000313" key="4">
    <source>
        <dbReference type="Proteomes" id="UP000193083"/>
    </source>
</evidence>
<dbReference type="EMBL" id="FXBL01000004">
    <property type="protein sequence ID" value="SMH44198.1"/>
    <property type="molecule type" value="Genomic_DNA"/>
</dbReference>
<dbReference type="PANTHER" id="PTHR33755">
    <property type="entry name" value="TOXIN PARE1-RELATED"/>
    <property type="match status" value="1"/>
</dbReference>
<dbReference type="RefSeq" id="WP_085464909.1">
    <property type="nucleotide sequence ID" value="NZ_FXBL01000004.1"/>
</dbReference>
<gene>
    <name evidence="3" type="ORF">SAMN02982922_3028</name>
</gene>
<keyword evidence="4" id="KW-1185">Reference proteome</keyword>
<name>A0A1X7P227_9HYPH</name>